<accession>A0A835R176</accession>
<reference evidence="2 3" key="1">
    <citation type="journal article" date="2020" name="Nat. Food">
        <title>A phased Vanilla planifolia genome enables genetic improvement of flavour and production.</title>
        <authorList>
            <person name="Hasing T."/>
            <person name="Tang H."/>
            <person name="Brym M."/>
            <person name="Khazi F."/>
            <person name="Huang T."/>
            <person name="Chambers A.H."/>
        </authorList>
    </citation>
    <scope>NUCLEOTIDE SEQUENCE [LARGE SCALE GENOMIC DNA]</scope>
    <source>
        <tissue evidence="2">Leaf</tissue>
    </source>
</reference>
<dbReference type="Proteomes" id="UP000636800">
    <property type="component" value="Chromosome 6"/>
</dbReference>
<sequence>QSSRAARAPSGFKAAGGAQQRVPHQPSAAWAPARPIASDQVTRSVFRSRSGCLWVTAPSRSCRPELHPARGAALG</sequence>
<name>A0A835R176_VANPL</name>
<evidence type="ECO:0000313" key="2">
    <source>
        <dbReference type="EMBL" id="KAG0477537.1"/>
    </source>
</evidence>
<feature type="non-terminal residue" evidence="2">
    <location>
        <position position="1"/>
    </location>
</feature>
<proteinExistence type="predicted"/>
<keyword evidence="3" id="KW-1185">Reference proteome</keyword>
<dbReference type="OrthoDB" id="14784at2759"/>
<protein>
    <submittedName>
        <fullName evidence="2">Uncharacterized protein</fullName>
    </submittedName>
</protein>
<feature type="non-terminal residue" evidence="2">
    <location>
        <position position="75"/>
    </location>
</feature>
<dbReference type="EMBL" id="JADCNL010000006">
    <property type="protein sequence ID" value="KAG0477537.1"/>
    <property type="molecule type" value="Genomic_DNA"/>
</dbReference>
<comment type="caution">
    <text evidence="2">The sequence shown here is derived from an EMBL/GenBank/DDBJ whole genome shotgun (WGS) entry which is preliminary data.</text>
</comment>
<evidence type="ECO:0000313" key="3">
    <source>
        <dbReference type="Proteomes" id="UP000636800"/>
    </source>
</evidence>
<organism evidence="2 3">
    <name type="scientific">Vanilla planifolia</name>
    <name type="common">Vanilla</name>
    <dbReference type="NCBI Taxonomy" id="51239"/>
    <lineage>
        <taxon>Eukaryota</taxon>
        <taxon>Viridiplantae</taxon>
        <taxon>Streptophyta</taxon>
        <taxon>Embryophyta</taxon>
        <taxon>Tracheophyta</taxon>
        <taxon>Spermatophyta</taxon>
        <taxon>Magnoliopsida</taxon>
        <taxon>Liliopsida</taxon>
        <taxon>Asparagales</taxon>
        <taxon>Orchidaceae</taxon>
        <taxon>Vanilloideae</taxon>
        <taxon>Vanilleae</taxon>
        <taxon>Vanilla</taxon>
    </lineage>
</organism>
<feature type="region of interest" description="Disordered" evidence="1">
    <location>
        <begin position="1"/>
        <end position="35"/>
    </location>
</feature>
<evidence type="ECO:0000256" key="1">
    <source>
        <dbReference type="SAM" id="MobiDB-lite"/>
    </source>
</evidence>
<gene>
    <name evidence="2" type="ORF">HPP92_014378</name>
</gene>
<dbReference type="AlphaFoldDB" id="A0A835R176"/>